<dbReference type="InterPro" id="IPR006963">
    <property type="entry name" value="Mopterin_OxRdtase_4Fe-4S_dom"/>
</dbReference>
<dbReference type="InterPro" id="IPR050123">
    <property type="entry name" value="Prok_molybdopt-oxidoreductase"/>
</dbReference>
<dbReference type="InterPro" id="IPR041854">
    <property type="entry name" value="BFD-like_2Fe2S-bd_dom_sf"/>
</dbReference>
<dbReference type="InterPro" id="IPR006657">
    <property type="entry name" value="MoPterin_dinucl-bd_dom"/>
</dbReference>
<dbReference type="GO" id="GO:0016020">
    <property type="term" value="C:membrane"/>
    <property type="evidence" value="ECO:0007669"/>
    <property type="project" value="TreeGrafter"/>
</dbReference>
<proteinExistence type="inferred from homology"/>
<keyword evidence="6" id="KW-0479">Metal-binding</keyword>
<dbReference type="Gene3D" id="1.10.10.1100">
    <property type="entry name" value="BFD-like [2Fe-2S]-binding domain"/>
    <property type="match status" value="1"/>
</dbReference>
<dbReference type="SMART" id="SM00926">
    <property type="entry name" value="Molybdop_Fe4S4"/>
    <property type="match status" value="1"/>
</dbReference>
<evidence type="ECO:0000256" key="4">
    <source>
        <dbReference type="ARBA" id="ARBA00022485"/>
    </source>
</evidence>
<comment type="cofactor">
    <cofactor evidence="1">
        <name>Mo-bis(molybdopterin guanine dinucleotide)</name>
        <dbReference type="ChEBI" id="CHEBI:60539"/>
    </cofactor>
</comment>
<dbReference type="Gene3D" id="2.40.40.20">
    <property type="match status" value="1"/>
</dbReference>
<keyword evidence="5" id="KW-0500">Molybdenum</keyword>
<dbReference type="PROSITE" id="PS00551">
    <property type="entry name" value="MOLYBDOPTERIN_PROK_1"/>
    <property type="match status" value="1"/>
</dbReference>
<evidence type="ECO:0000256" key="1">
    <source>
        <dbReference type="ARBA" id="ARBA00001942"/>
    </source>
</evidence>
<evidence type="ECO:0000256" key="10">
    <source>
        <dbReference type="ARBA" id="ARBA00023063"/>
    </source>
</evidence>
<keyword evidence="9" id="KW-0411">Iron-sulfur</keyword>
<dbReference type="CDD" id="cd02754">
    <property type="entry name" value="MopB_Nitrate-R-NapA-like"/>
    <property type="match status" value="1"/>
</dbReference>
<evidence type="ECO:0000313" key="13">
    <source>
        <dbReference type="Proteomes" id="UP000628984"/>
    </source>
</evidence>
<accession>A0A918MQX5</accession>
<dbReference type="Pfam" id="PF04879">
    <property type="entry name" value="Molybdop_Fe4S4"/>
    <property type="match status" value="1"/>
</dbReference>
<dbReference type="GO" id="GO:0051539">
    <property type="term" value="F:4 iron, 4 sulfur cluster binding"/>
    <property type="evidence" value="ECO:0007669"/>
    <property type="project" value="UniProtKB-KW"/>
</dbReference>
<dbReference type="GO" id="GO:0045333">
    <property type="term" value="P:cellular respiration"/>
    <property type="evidence" value="ECO:0007669"/>
    <property type="project" value="UniProtKB-ARBA"/>
</dbReference>
<evidence type="ECO:0000256" key="8">
    <source>
        <dbReference type="ARBA" id="ARBA00023004"/>
    </source>
</evidence>
<dbReference type="GO" id="GO:1990204">
    <property type="term" value="C:oxidoreductase complex"/>
    <property type="evidence" value="ECO:0007669"/>
    <property type="project" value="UniProtKB-ARBA"/>
</dbReference>
<evidence type="ECO:0000256" key="7">
    <source>
        <dbReference type="ARBA" id="ARBA00023002"/>
    </source>
</evidence>
<reference evidence="12" key="2">
    <citation type="submission" date="2020-09" db="EMBL/GenBank/DDBJ databases">
        <authorList>
            <person name="Sun Q."/>
            <person name="Kim S."/>
        </authorList>
    </citation>
    <scope>NUCLEOTIDE SEQUENCE</scope>
    <source>
        <strain evidence="12">KCTC 23714</strain>
    </source>
</reference>
<dbReference type="PROSITE" id="PS51669">
    <property type="entry name" value="4FE4S_MOW_BIS_MGD"/>
    <property type="match status" value="1"/>
</dbReference>
<dbReference type="Pfam" id="PF04324">
    <property type="entry name" value="Fer2_BFD"/>
    <property type="match status" value="1"/>
</dbReference>
<evidence type="ECO:0000256" key="2">
    <source>
        <dbReference type="ARBA" id="ARBA00001966"/>
    </source>
</evidence>
<dbReference type="InterPro" id="IPR027467">
    <property type="entry name" value="MopterinOxRdtase_cofactor_BS"/>
</dbReference>
<dbReference type="SUPFAM" id="SSF53706">
    <property type="entry name" value="Formate dehydrogenase/DMSO reductase, domains 1-3"/>
    <property type="match status" value="1"/>
</dbReference>
<reference evidence="12" key="1">
    <citation type="journal article" date="2014" name="Int. J. Syst. Evol. Microbiol.">
        <title>Complete genome sequence of Corynebacterium casei LMG S-19264T (=DSM 44701T), isolated from a smear-ripened cheese.</title>
        <authorList>
            <consortium name="US DOE Joint Genome Institute (JGI-PGF)"/>
            <person name="Walter F."/>
            <person name="Albersmeier A."/>
            <person name="Kalinowski J."/>
            <person name="Ruckert C."/>
        </authorList>
    </citation>
    <scope>NUCLEOTIDE SEQUENCE</scope>
    <source>
        <strain evidence="12">KCTC 23714</strain>
    </source>
</reference>
<name>A0A918MQX5_9RHOB</name>
<dbReference type="Proteomes" id="UP000628984">
    <property type="component" value="Unassembled WGS sequence"/>
</dbReference>
<evidence type="ECO:0000256" key="5">
    <source>
        <dbReference type="ARBA" id="ARBA00022505"/>
    </source>
</evidence>
<evidence type="ECO:0000259" key="11">
    <source>
        <dbReference type="PROSITE" id="PS51669"/>
    </source>
</evidence>
<dbReference type="InterPro" id="IPR007419">
    <property type="entry name" value="BFD-like_2Fe2S-bd_dom"/>
</dbReference>
<dbReference type="InterPro" id="IPR041957">
    <property type="entry name" value="CT_Nitrate-R-NapA-like"/>
</dbReference>
<dbReference type="GO" id="GO:0046872">
    <property type="term" value="F:metal ion binding"/>
    <property type="evidence" value="ECO:0007669"/>
    <property type="project" value="UniProtKB-KW"/>
</dbReference>
<dbReference type="RefSeq" id="WP_189635366.1">
    <property type="nucleotide sequence ID" value="NZ_BMYQ01000019.1"/>
</dbReference>
<dbReference type="GO" id="GO:0016491">
    <property type="term" value="F:oxidoreductase activity"/>
    <property type="evidence" value="ECO:0007669"/>
    <property type="project" value="UniProtKB-KW"/>
</dbReference>
<dbReference type="Gene3D" id="2.20.25.90">
    <property type="entry name" value="ADC-like domains"/>
    <property type="match status" value="1"/>
</dbReference>
<keyword evidence="8" id="KW-0408">Iron</keyword>
<dbReference type="Pfam" id="PF01568">
    <property type="entry name" value="Molydop_binding"/>
    <property type="match status" value="1"/>
</dbReference>
<evidence type="ECO:0000256" key="9">
    <source>
        <dbReference type="ARBA" id="ARBA00023014"/>
    </source>
</evidence>
<evidence type="ECO:0000256" key="3">
    <source>
        <dbReference type="ARBA" id="ARBA00008747"/>
    </source>
</evidence>
<dbReference type="AlphaFoldDB" id="A0A918MQX5"/>
<sequence>MTVRSTCPYCGVGCGVVIRPDGQGRVTVTGDPDHPANHGRLCSKGSALAETLGLDGRLLVPRIAGKDSDWDSALDLVAQRFQHCIAEHGPDSVAFYVSGQLLTEDYYVANKLMKGFIGSANIDTNSRLCMASSVAGHRRAFGSDTVPGQYEDMELADVVVLVGSNLAWCHPVLYQRLAAAKERRPEMTIIVIDPRQTATCALADLHLQITPGADVALFNQLLVALADRGALDPAFLARVDGFDEALAAARRSADAPTGLTERDLAAFVGLWLGTERVVTVYSQGVNQSQQGTDKVNAILNCHLATGRIGRPGMGPFSVTGQPNAMGGREVGGLANALTCHLDIENAVHRQAVQTFWSAPTMAGQAGLKAVDMFRAVEEGRIKAIWIICTNPAVSMPEAARIRRALAACDFVVVSDCMADTDTTRLADVVFPAATWGEREGSVTNSERCISRQRAFRASPGMARQDWRILAGVAARMGWSHAFSWSSSAEIFAEFAALSGVAARLGSDFDISAHEGISPARYEALAPFVWPATAERQGGRFFGAGQFHTPSGKGRMVPVTPAPAPVTDLPFRLNTGRIRDHWHTMTRTGQSPRLSAHLAEPFLEIHPEDARRRGIEPAALVWVYNTHGRALLRALITDRVRPGEVFAPIHWTGETSAAGRIADLVTARVDPVSGQPDSKAAAVDLQAFKAGWYGFAISARAFRPGSDYWALARAEGGWRAELAGRIPPSDWQAWARALFGCPTATVSAVSDPRRGLVRLAFSEGDRLVAALFVARDPVALSRGHVTAALGSAPDPSFLAGQPGRGAPDAGATVCACFGVGVNTITAAIRAGHGLTVAELGASLRAGTNCGACQPELKALIARHRRVPACQPA</sequence>
<organism evidence="12 13">
    <name type="scientific">Gemmobacter lanyuensis</name>
    <dbReference type="NCBI Taxonomy" id="1054497"/>
    <lineage>
        <taxon>Bacteria</taxon>
        <taxon>Pseudomonadati</taxon>
        <taxon>Pseudomonadota</taxon>
        <taxon>Alphaproteobacteria</taxon>
        <taxon>Rhodobacterales</taxon>
        <taxon>Paracoccaceae</taxon>
        <taxon>Gemmobacter</taxon>
    </lineage>
</organism>
<dbReference type="SUPFAM" id="SSF50692">
    <property type="entry name" value="ADC-like"/>
    <property type="match status" value="1"/>
</dbReference>
<keyword evidence="7" id="KW-0560">Oxidoreductase</keyword>
<dbReference type="PANTHER" id="PTHR43105:SF9">
    <property type="entry name" value="NADPH-FE(3+) OXIDOREDUCTASE SUBUNIT ALPHA"/>
    <property type="match status" value="1"/>
</dbReference>
<keyword evidence="10" id="KW-0534">Nitrate assimilation</keyword>
<keyword evidence="4" id="KW-0004">4Fe-4S</keyword>
<evidence type="ECO:0000313" key="12">
    <source>
        <dbReference type="EMBL" id="GGW45329.1"/>
    </source>
</evidence>
<dbReference type="Pfam" id="PF00384">
    <property type="entry name" value="Molybdopterin"/>
    <property type="match status" value="1"/>
</dbReference>
<dbReference type="InterPro" id="IPR006656">
    <property type="entry name" value="Mopterin_OxRdtase"/>
</dbReference>
<comment type="caution">
    <text evidence="12">The sequence shown here is derived from an EMBL/GenBank/DDBJ whole genome shotgun (WGS) entry which is preliminary data.</text>
</comment>
<evidence type="ECO:0000256" key="6">
    <source>
        <dbReference type="ARBA" id="ARBA00022723"/>
    </source>
</evidence>
<gene>
    <name evidence="12" type="primary">narB</name>
    <name evidence="12" type="ORF">GCM10011452_36930</name>
</gene>
<dbReference type="PANTHER" id="PTHR43105">
    <property type="entry name" value="RESPIRATORY NITRATE REDUCTASE"/>
    <property type="match status" value="1"/>
</dbReference>
<feature type="domain" description="4Fe-4S Mo/W bis-MGD-type" evidence="11">
    <location>
        <begin position="1"/>
        <end position="56"/>
    </location>
</feature>
<dbReference type="GO" id="GO:0042128">
    <property type="term" value="P:nitrate assimilation"/>
    <property type="evidence" value="ECO:0007669"/>
    <property type="project" value="UniProtKB-KW"/>
</dbReference>
<comment type="cofactor">
    <cofactor evidence="2">
        <name>[4Fe-4S] cluster</name>
        <dbReference type="ChEBI" id="CHEBI:49883"/>
    </cofactor>
</comment>
<comment type="similarity">
    <text evidence="3">Belongs to the prokaryotic molybdopterin-containing oxidoreductase family. NasA/NapA/NarB subfamily.</text>
</comment>
<keyword evidence="13" id="KW-1185">Reference proteome</keyword>
<dbReference type="CDD" id="cd02791">
    <property type="entry name" value="MopB_CT_Nitrate-R-NapA-like"/>
    <property type="match status" value="1"/>
</dbReference>
<dbReference type="Gene3D" id="3.40.50.740">
    <property type="match status" value="1"/>
</dbReference>
<protein>
    <submittedName>
        <fullName evidence="12">Nitrate reductase</fullName>
    </submittedName>
</protein>
<dbReference type="EMBL" id="BMYQ01000019">
    <property type="protein sequence ID" value="GGW45329.1"/>
    <property type="molecule type" value="Genomic_DNA"/>
</dbReference>
<dbReference type="InterPro" id="IPR009010">
    <property type="entry name" value="Asp_de-COase-like_dom_sf"/>
</dbReference>
<dbReference type="Gene3D" id="3.40.228.10">
    <property type="entry name" value="Dimethylsulfoxide Reductase, domain 2"/>
    <property type="match status" value="1"/>
</dbReference>
<dbReference type="GO" id="GO:0043546">
    <property type="term" value="F:molybdopterin cofactor binding"/>
    <property type="evidence" value="ECO:0007669"/>
    <property type="project" value="InterPro"/>
</dbReference>